<keyword evidence="5 9" id="KW-0808">Transferase</keyword>
<evidence type="ECO:0000259" key="11">
    <source>
        <dbReference type="Pfam" id="PF02870"/>
    </source>
</evidence>
<dbReference type="InterPro" id="IPR036388">
    <property type="entry name" value="WH-like_DNA-bd_sf"/>
</dbReference>
<dbReference type="PROSITE" id="PS00374">
    <property type="entry name" value="MGMT"/>
    <property type="match status" value="1"/>
</dbReference>
<reference evidence="12 13" key="1">
    <citation type="submission" date="2019-07" db="EMBL/GenBank/DDBJ databases">
        <authorList>
            <person name="Li J."/>
        </authorList>
    </citation>
    <scope>NUCLEOTIDE SEQUENCE [LARGE SCALE GENOMIC DNA]</scope>
    <source>
        <strain evidence="12 13">TKL69</strain>
    </source>
</reference>
<dbReference type="CDD" id="cd06445">
    <property type="entry name" value="ATase"/>
    <property type="match status" value="1"/>
</dbReference>
<comment type="catalytic activity">
    <reaction evidence="1 9">
        <text>a 4-O-methyl-thymidine in DNA + L-cysteinyl-[protein] = a thymidine in DNA + S-methyl-L-cysteinyl-[protein]</text>
        <dbReference type="Rhea" id="RHEA:53428"/>
        <dbReference type="Rhea" id="RHEA-COMP:10131"/>
        <dbReference type="Rhea" id="RHEA-COMP:10132"/>
        <dbReference type="Rhea" id="RHEA-COMP:13555"/>
        <dbReference type="Rhea" id="RHEA-COMP:13556"/>
        <dbReference type="ChEBI" id="CHEBI:29950"/>
        <dbReference type="ChEBI" id="CHEBI:82612"/>
        <dbReference type="ChEBI" id="CHEBI:137386"/>
        <dbReference type="ChEBI" id="CHEBI:137387"/>
        <dbReference type="EC" id="2.1.1.63"/>
    </reaction>
</comment>
<evidence type="ECO:0000256" key="9">
    <source>
        <dbReference type="HAMAP-Rule" id="MF_00772"/>
    </source>
</evidence>
<dbReference type="HAMAP" id="MF_00772">
    <property type="entry name" value="OGT"/>
    <property type="match status" value="1"/>
</dbReference>
<evidence type="ECO:0000313" key="13">
    <source>
        <dbReference type="Proteomes" id="UP000315215"/>
    </source>
</evidence>
<dbReference type="Gene3D" id="1.10.10.10">
    <property type="entry name" value="Winged helix-like DNA-binding domain superfamily/Winged helix DNA-binding domain"/>
    <property type="match status" value="1"/>
</dbReference>
<evidence type="ECO:0000256" key="8">
    <source>
        <dbReference type="ARBA" id="ARBA00049348"/>
    </source>
</evidence>
<dbReference type="GO" id="GO:0003908">
    <property type="term" value="F:methylated-DNA-[protein]-cysteine S-methyltransferase activity"/>
    <property type="evidence" value="ECO:0007669"/>
    <property type="project" value="UniProtKB-UniRule"/>
</dbReference>
<dbReference type="NCBIfam" id="TIGR00589">
    <property type="entry name" value="ogt"/>
    <property type="match status" value="1"/>
</dbReference>
<evidence type="ECO:0000256" key="6">
    <source>
        <dbReference type="ARBA" id="ARBA00022763"/>
    </source>
</evidence>
<dbReference type="InterPro" id="IPR036631">
    <property type="entry name" value="MGMT_N_sf"/>
</dbReference>
<evidence type="ECO:0000313" key="12">
    <source>
        <dbReference type="EMBL" id="QDP39596.1"/>
    </source>
</evidence>
<dbReference type="InterPro" id="IPR001497">
    <property type="entry name" value="MethylDNA_cys_MeTrfase_AS"/>
</dbReference>
<comment type="catalytic activity">
    <reaction evidence="8 9">
        <text>a 6-O-methyl-2'-deoxyguanosine in DNA + L-cysteinyl-[protein] = S-methyl-L-cysteinyl-[protein] + a 2'-deoxyguanosine in DNA</text>
        <dbReference type="Rhea" id="RHEA:24000"/>
        <dbReference type="Rhea" id="RHEA-COMP:10131"/>
        <dbReference type="Rhea" id="RHEA-COMP:10132"/>
        <dbReference type="Rhea" id="RHEA-COMP:11367"/>
        <dbReference type="Rhea" id="RHEA-COMP:11368"/>
        <dbReference type="ChEBI" id="CHEBI:29950"/>
        <dbReference type="ChEBI" id="CHEBI:82612"/>
        <dbReference type="ChEBI" id="CHEBI:85445"/>
        <dbReference type="ChEBI" id="CHEBI:85448"/>
        <dbReference type="EC" id="2.1.1.63"/>
    </reaction>
</comment>
<keyword evidence="4 9" id="KW-0489">Methyltransferase</keyword>
<keyword evidence="3 9" id="KW-0963">Cytoplasm</keyword>
<protein>
    <recommendedName>
        <fullName evidence="9">Methylated-DNA--protein-cysteine methyltransferase</fullName>
        <ecNumber evidence="9">2.1.1.63</ecNumber>
    </recommendedName>
    <alternativeName>
        <fullName evidence="9">6-O-methylguanine-DNA methyltransferase</fullName>
        <shortName evidence="9">MGMT</shortName>
    </alternativeName>
    <alternativeName>
        <fullName evidence="9">O-6-methylguanine-DNA-alkyltransferase</fullName>
    </alternativeName>
</protein>
<dbReference type="AlphaFoldDB" id="A0A516KE54"/>
<dbReference type="Pfam" id="PF02870">
    <property type="entry name" value="Methyltransf_1N"/>
    <property type="match status" value="1"/>
</dbReference>
<dbReference type="EMBL" id="CP041666">
    <property type="protein sequence ID" value="QDP39596.1"/>
    <property type="molecule type" value="Genomic_DNA"/>
</dbReference>
<feature type="active site" description="Nucleophile; methyl group acceptor" evidence="9">
    <location>
        <position position="143"/>
    </location>
</feature>
<keyword evidence="7 9" id="KW-0234">DNA repair</keyword>
<dbReference type="OrthoDB" id="9802228at2"/>
<dbReference type="GO" id="GO:0032259">
    <property type="term" value="P:methylation"/>
    <property type="evidence" value="ECO:0007669"/>
    <property type="project" value="UniProtKB-KW"/>
</dbReference>
<dbReference type="GO" id="GO:0006307">
    <property type="term" value="P:DNA alkylation repair"/>
    <property type="evidence" value="ECO:0007669"/>
    <property type="project" value="UniProtKB-UniRule"/>
</dbReference>
<dbReference type="PANTHER" id="PTHR10815:SF5">
    <property type="entry name" value="METHYLATED-DNA--PROTEIN-CYSTEINE METHYLTRANSFERASE"/>
    <property type="match status" value="1"/>
</dbReference>
<dbReference type="SUPFAM" id="SSF46767">
    <property type="entry name" value="Methylated DNA-protein cysteine methyltransferase, C-terminal domain"/>
    <property type="match status" value="1"/>
</dbReference>
<name>A0A516KE54_9BACI</name>
<gene>
    <name evidence="12" type="ORF">FN924_05035</name>
</gene>
<dbReference type="KEGG" id="aqt:FN924_05035"/>
<comment type="subcellular location">
    <subcellularLocation>
        <location evidence="9">Cytoplasm</location>
    </subcellularLocation>
</comment>
<dbReference type="Proteomes" id="UP000315215">
    <property type="component" value="Chromosome"/>
</dbReference>
<dbReference type="Gene3D" id="3.30.160.70">
    <property type="entry name" value="Methylated DNA-protein cysteine methyltransferase domain"/>
    <property type="match status" value="1"/>
</dbReference>
<dbReference type="Pfam" id="PF01035">
    <property type="entry name" value="DNA_binding_1"/>
    <property type="match status" value="1"/>
</dbReference>
<keyword evidence="6 9" id="KW-0227">DNA damage</keyword>
<comment type="function">
    <text evidence="9">Involved in the cellular defense against the biological effects of O6-methylguanine (O6-MeG) and O4-methylthymine (O4-MeT) in DNA. Repairs the methylated nucleobase in DNA by stoichiometrically transferring the methyl group to a cysteine residue in the enzyme. This is a suicide reaction: the enzyme is irreversibly inactivated.</text>
</comment>
<feature type="domain" description="Methylated-DNA-[protein]-cysteine S-methyltransferase DNA binding" evidence="10">
    <location>
        <begin position="92"/>
        <end position="171"/>
    </location>
</feature>
<evidence type="ECO:0000256" key="4">
    <source>
        <dbReference type="ARBA" id="ARBA00022603"/>
    </source>
</evidence>
<evidence type="ECO:0000256" key="3">
    <source>
        <dbReference type="ARBA" id="ARBA00022490"/>
    </source>
</evidence>
<dbReference type="InterPro" id="IPR008332">
    <property type="entry name" value="MethylG_MeTrfase_N"/>
</dbReference>
<dbReference type="InterPro" id="IPR036217">
    <property type="entry name" value="MethylDNA_cys_MeTrfase_DNAb"/>
</dbReference>
<proteinExistence type="inferred from homology"/>
<dbReference type="InterPro" id="IPR023546">
    <property type="entry name" value="MGMT"/>
</dbReference>
<comment type="similarity">
    <text evidence="2 9">Belongs to the MGMT family.</text>
</comment>
<dbReference type="InterPro" id="IPR014048">
    <property type="entry name" value="MethylDNA_cys_MeTrfase_DNA-bd"/>
</dbReference>
<sequence>MSKRSFLFYDEVDTPVGMLTFVRKNQALCRVDFGDYQDNEALFSNWSKYYFHNPQWVKDSDGIFKDCEKQLLAYLNGERSDFSLSYNLFGTSFQQSVWQALTEIPYGETKSYKEIAQAIHASKAIRAVGGAINKNPLSIIIPCHRVIGSNGSLVGYNGGVDKKEYFFKLENAPVNLI</sequence>
<evidence type="ECO:0000256" key="2">
    <source>
        <dbReference type="ARBA" id="ARBA00008711"/>
    </source>
</evidence>
<dbReference type="PANTHER" id="PTHR10815">
    <property type="entry name" value="METHYLATED-DNA--PROTEIN-CYSTEINE METHYLTRANSFERASE"/>
    <property type="match status" value="1"/>
</dbReference>
<feature type="domain" description="Methylguanine DNA methyltransferase ribonuclease-like" evidence="11">
    <location>
        <begin position="9"/>
        <end position="84"/>
    </location>
</feature>
<comment type="miscellaneous">
    <text evidence="9">This enzyme catalyzes only one turnover and therefore is not strictly catalytic. According to one definition, an enzyme is a biocatalyst that acts repeatedly and over many reaction cycles.</text>
</comment>
<organism evidence="12 13">
    <name type="scientific">Radiobacillus deserti</name>
    <dbReference type="NCBI Taxonomy" id="2594883"/>
    <lineage>
        <taxon>Bacteria</taxon>
        <taxon>Bacillati</taxon>
        <taxon>Bacillota</taxon>
        <taxon>Bacilli</taxon>
        <taxon>Bacillales</taxon>
        <taxon>Bacillaceae</taxon>
        <taxon>Radiobacillus</taxon>
    </lineage>
</organism>
<evidence type="ECO:0000256" key="5">
    <source>
        <dbReference type="ARBA" id="ARBA00022679"/>
    </source>
</evidence>
<evidence type="ECO:0000259" key="10">
    <source>
        <dbReference type="Pfam" id="PF01035"/>
    </source>
</evidence>
<dbReference type="SUPFAM" id="SSF53155">
    <property type="entry name" value="Methylated DNA-protein cysteine methyltransferase domain"/>
    <property type="match status" value="1"/>
</dbReference>
<keyword evidence="13" id="KW-1185">Reference proteome</keyword>
<evidence type="ECO:0000256" key="7">
    <source>
        <dbReference type="ARBA" id="ARBA00023204"/>
    </source>
</evidence>
<dbReference type="GO" id="GO:0005737">
    <property type="term" value="C:cytoplasm"/>
    <property type="evidence" value="ECO:0007669"/>
    <property type="project" value="UniProtKB-SubCell"/>
</dbReference>
<dbReference type="EC" id="2.1.1.63" evidence="9"/>
<dbReference type="FunFam" id="1.10.10.10:FF:000214">
    <property type="entry name" value="Methylated-DNA--protein-cysteine methyltransferase"/>
    <property type="match status" value="1"/>
</dbReference>
<evidence type="ECO:0000256" key="1">
    <source>
        <dbReference type="ARBA" id="ARBA00001286"/>
    </source>
</evidence>
<dbReference type="RefSeq" id="WP_143892345.1">
    <property type="nucleotide sequence ID" value="NZ_CP041666.1"/>
</dbReference>
<accession>A0A516KE54</accession>